<proteinExistence type="predicted"/>
<feature type="chain" id="PRO_5010329098" description="Secreted protein" evidence="1">
    <location>
        <begin position="38"/>
        <end position="177"/>
    </location>
</feature>
<gene>
    <name evidence="2" type="ORF">SAMN04489740_0461</name>
</gene>
<sequence length="177" mass="18466">MLSALTDMLYYMLLNSRSWRIAVPFAASALLMLTACAPSVTINEAKDANNPACAPMMVALPDSLADAKRRTTSSQATAAWGDPALVVLRCGVPVLGPTTDKCVTVNGVDWVLKQDDETWTITSYGRNPATELVLKENTVPSDTVLTQISTAVSKIPSTGGCVGLGDLPAAAPTTPAG</sequence>
<keyword evidence="1" id="KW-0732">Signal</keyword>
<dbReference type="EMBL" id="FNTV01000001">
    <property type="protein sequence ID" value="SEE00267.1"/>
    <property type="molecule type" value="Genomic_DNA"/>
</dbReference>
<evidence type="ECO:0008006" key="4">
    <source>
        <dbReference type="Google" id="ProtNLM"/>
    </source>
</evidence>
<protein>
    <recommendedName>
        <fullName evidence="4">Secreted protein</fullName>
    </recommendedName>
</protein>
<organism evidence="2 3">
    <name type="scientific">Arthrobacter alpinus</name>
    <dbReference type="NCBI Taxonomy" id="656366"/>
    <lineage>
        <taxon>Bacteria</taxon>
        <taxon>Bacillati</taxon>
        <taxon>Actinomycetota</taxon>
        <taxon>Actinomycetes</taxon>
        <taxon>Micrococcales</taxon>
        <taxon>Micrococcaceae</taxon>
        <taxon>Arthrobacter</taxon>
    </lineage>
</organism>
<dbReference type="Pfam" id="PF12028">
    <property type="entry name" value="DUF3515"/>
    <property type="match status" value="1"/>
</dbReference>
<evidence type="ECO:0000313" key="2">
    <source>
        <dbReference type="EMBL" id="SEE00267.1"/>
    </source>
</evidence>
<evidence type="ECO:0000313" key="3">
    <source>
        <dbReference type="Proteomes" id="UP000182725"/>
    </source>
</evidence>
<name>A0A1H5FA22_9MICC</name>
<dbReference type="AlphaFoldDB" id="A0A1H5FA22"/>
<dbReference type="InterPro" id="IPR021903">
    <property type="entry name" value="DUF3515"/>
</dbReference>
<accession>A0A1H5FA22</accession>
<evidence type="ECO:0000256" key="1">
    <source>
        <dbReference type="SAM" id="SignalP"/>
    </source>
</evidence>
<reference evidence="2 3" key="1">
    <citation type="submission" date="2016-10" db="EMBL/GenBank/DDBJ databases">
        <authorList>
            <person name="de Groot N.N."/>
        </authorList>
    </citation>
    <scope>NUCLEOTIDE SEQUENCE [LARGE SCALE GENOMIC DNA]</scope>
    <source>
        <strain evidence="2 3">DSM 22274</strain>
    </source>
</reference>
<feature type="signal peptide" evidence="1">
    <location>
        <begin position="1"/>
        <end position="37"/>
    </location>
</feature>
<dbReference type="Proteomes" id="UP000182725">
    <property type="component" value="Unassembled WGS sequence"/>
</dbReference>